<reference evidence="2" key="1">
    <citation type="journal article" date="2023" name="Hortic. Res.">
        <title>A chromosome-level phased genome enabling allele-level studies in sweet orange: a case study on citrus Huanglongbing tolerance.</title>
        <authorList>
            <person name="Wu B."/>
            <person name="Yu Q."/>
            <person name="Deng Z."/>
            <person name="Duan Y."/>
            <person name="Luo F."/>
            <person name="Gmitter F. Jr."/>
        </authorList>
    </citation>
    <scope>NUCLEOTIDE SEQUENCE [LARGE SCALE GENOMIC DNA]</scope>
    <source>
        <strain evidence="2">cv. Valencia</strain>
    </source>
</reference>
<comment type="caution">
    <text evidence="1">The sequence shown here is derived from an EMBL/GenBank/DDBJ whole genome shotgun (WGS) entry which is preliminary data.</text>
</comment>
<name>A0ACB8JTQ6_CITSI</name>
<sequence>MGRIAVAAIVSFWVIPISILVNRVVPEPYMDEIFHVPQAQQYCKGNFKSWDPMITTPPGLYYLSLAYVASLFPGMFAVKAVSFFDVCSTAVLRSTNGVLAVLCSIILYEIITYLRPALDDRKATLQAVVLALFTCRFGFPKVVVILHQSSPYLHLAKLGAFAVLIRQTNIIWMIFVACIGVINITLAHRRIGAEVNENHVSERKNDFLTSTSSISVGSNLRKRKSGKAVDKDDISIPSTIFALTLQALHLLGWLLGEIQDIILTSWHMKWGILVSFCPFLLALLAFIAFIHWNGSVVLGAKEAHAVSPHFAQIMYVSLFSVLLSPPLHITFGQVATLLQSFWKNRPLSFFQWLFALTVGLLTVHFFSIAHPYLLADNRHYPFYLWRKVIKAHWSMKFLLVPLYVYSWFSIFGRTQRKIWVLVYFLATAATLVPAPLIEFRYYTIPFYFLILHSDNTDNRHWLLMGVLYMSLNVFTLMMFLFRPFHWDHEPGIQRFICLCPSFSNNFCIQIASLQACVAVMYYASVVDKATTVSSFETQLTALPTSVNTYLVVDFLLSRDGNGLDLTQYPRDPNPIGSDLSRFKMNLDRIWISMCGSKMDLEQVWIYLNI</sequence>
<evidence type="ECO:0000313" key="2">
    <source>
        <dbReference type="Proteomes" id="UP000829398"/>
    </source>
</evidence>
<keyword evidence="2" id="KW-1185">Reference proteome</keyword>
<dbReference type="EMBL" id="CM039175">
    <property type="protein sequence ID" value="KAH9735891.1"/>
    <property type="molecule type" value="Genomic_DNA"/>
</dbReference>
<dbReference type="Proteomes" id="UP000829398">
    <property type="component" value="Chromosome 6"/>
</dbReference>
<proteinExistence type="predicted"/>
<evidence type="ECO:0000313" key="1">
    <source>
        <dbReference type="EMBL" id="KAH9735891.1"/>
    </source>
</evidence>
<organism evidence="1 2">
    <name type="scientific">Citrus sinensis</name>
    <name type="common">Sweet orange</name>
    <name type="synonym">Citrus aurantium var. sinensis</name>
    <dbReference type="NCBI Taxonomy" id="2711"/>
    <lineage>
        <taxon>Eukaryota</taxon>
        <taxon>Viridiplantae</taxon>
        <taxon>Streptophyta</taxon>
        <taxon>Embryophyta</taxon>
        <taxon>Tracheophyta</taxon>
        <taxon>Spermatophyta</taxon>
        <taxon>Magnoliopsida</taxon>
        <taxon>eudicotyledons</taxon>
        <taxon>Gunneridae</taxon>
        <taxon>Pentapetalae</taxon>
        <taxon>rosids</taxon>
        <taxon>malvids</taxon>
        <taxon>Sapindales</taxon>
        <taxon>Rutaceae</taxon>
        <taxon>Aurantioideae</taxon>
        <taxon>Citrus</taxon>
    </lineage>
</organism>
<gene>
    <name evidence="1" type="ORF">KPL71_017902</name>
</gene>
<protein>
    <submittedName>
        <fullName evidence="1">Dol-P-Glc:Glc(2)Man(9)GlcNAc(2)-PP-Dol alpha-1,2-glucosyltransferase</fullName>
    </submittedName>
</protein>
<accession>A0ACB8JTQ6</accession>